<name>A0AC34RCW2_9BILA</name>
<accession>A0AC34RCW2</accession>
<dbReference type="WBParaSite" id="JU765_v2.g581.t1">
    <property type="protein sequence ID" value="JU765_v2.g581.t1"/>
    <property type="gene ID" value="JU765_v2.g581"/>
</dbReference>
<organism evidence="1 2">
    <name type="scientific">Panagrolaimus sp. JU765</name>
    <dbReference type="NCBI Taxonomy" id="591449"/>
    <lineage>
        <taxon>Eukaryota</taxon>
        <taxon>Metazoa</taxon>
        <taxon>Ecdysozoa</taxon>
        <taxon>Nematoda</taxon>
        <taxon>Chromadorea</taxon>
        <taxon>Rhabditida</taxon>
        <taxon>Tylenchina</taxon>
        <taxon>Panagrolaimomorpha</taxon>
        <taxon>Panagrolaimoidea</taxon>
        <taxon>Panagrolaimidae</taxon>
        <taxon>Panagrolaimus</taxon>
    </lineage>
</organism>
<proteinExistence type="predicted"/>
<reference evidence="2" key="1">
    <citation type="submission" date="2022-11" db="UniProtKB">
        <authorList>
            <consortium name="WormBaseParasite"/>
        </authorList>
    </citation>
    <scope>IDENTIFICATION</scope>
</reference>
<sequence length="669" mass="77190">MSSKNSSKSNKKTSVQPNPKQQLKDQKFIDLRRNAFLPPKPEMEYPDVPDLHPQLPDFPSNQGELFFECTLFLYSVLALFLQYLNLYKTLWWLPKSYWPTSMKYYMINPYLLSCIGLMLGIRVTKCFWNNLTEMFLIITGGKESIFWTVVEYGILKAPICTIVFTSFLFSFTKVYLENGFRAFLYFSIPFVVYLILLWIGFNGIQEDEKLKSIDKKQRFAFVVNPVLKLASLVKALFRSSSLINLETAEHVCTGSPRKIRAEVDKLAQDFSNRLKYSILAGFSTAYLSIYLPMVFLPQKSLHEMFLIITGGKESIFWTVVEYGILKAPICTIVFTSFLFSFTKVYLENGFRAFLYFSIPFVVYLILLWIGFNGIQEDEKLKSIDKKQRFAFVVNPVLKLASLVKALFRSSSLINLETAEHVCTGSPRKIRAEVDKLAQDFSNRLKYSILAGFSTAYLSIYLPMVFLPQKSLHGFPQFILINNFWITKLFLIVSFTSFSVYFIYLLPLNYLNLLKKCAFHLGRWEQIDATPTQEIVKFSEEILYPSSDKLLVQHNGQVYKIGDCKNSVSTVAIPGDTTHFLFFRIANDPVKFVTGLCIFEFIIILFQFLFLILASDWQHIVTLVLLMFANYLLLGKIFKDRVVIGRIYNPSGEDVDLWKQVRNAGKVILS</sequence>
<protein>
    <submittedName>
        <fullName evidence="2">Transmembrane protein</fullName>
    </submittedName>
</protein>
<evidence type="ECO:0000313" key="1">
    <source>
        <dbReference type="Proteomes" id="UP000887576"/>
    </source>
</evidence>
<evidence type="ECO:0000313" key="2">
    <source>
        <dbReference type="WBParaSite" id="JU765_v2.g581.t1"/>
    </source>
</evidence>
<dbReference type="Proteomes" id="UP000887576">
    <property type="component" value="Unplaced"/>
</dbReference>